<evidence type="ECO:0000256" key="3">
    <source>
        <dbReference type="ARBA" id="ARBA00022750"/>
    </source>
</evidence>
<accession>A0A6D2KWU8</accession>
<keyword evidence="3" id="KW-0064">Aspartyl protease</keyword>
<dbReference type="Pfam" id="PF25597">
    <property type="entry name" value="SH3_retrovirus"/>
    <property type="match status" value="1"/>
</dbReference>
<dbReference type="EMBL" id="CACVBM020001706">
    <property type="protein sequence ID" value="CAA7057772.1"/>
    <property type="molecule type" value="Genomic_DNA"/>
</dbReference>
<dbReference type="PANTHER" id="PTHR42648:SF31">
    <property type="entry name" value="RNA-DIRECTED DNA POLYMERASE"/>
    <property type="match status" value="1"/>
</dbReference>
<dbReference type="SUPFAM" id="SSF56672">
    <property type="entry name" value="DNA/RNA polymerases"/>
    <property type="match status" value="1"/>
</dbReference>
<dbReference type="InterPro" id="IPR012337">
    <property type="entry name" value="RNaseH-like_sf"/>
</dbReference>
<evidence type="ECO:0000256" key="4">
    <source>
        <dbReference type="ARBA" id="ARBA00022801"/>
    </source>
</evidence>
<evidence type="ECO:0000313" key="7">
    <source>
        <dbReference type="EMBL" id="CAA7057772.1"/>
    </source>
</evidence>
<dbReference type="AlphaFoldDB" id="A0A6D2KWU8"/>
<dbReference type="GO" id="GO:0046872">
    <property type="term" value="F:metal ion binding"/>
    <property type="evidence" value="ECO:0007669"/>
    <property type="project" value="UniProtKB-KW"/>
</dbReference>
<proteinExistence type="predicted"/>
<dbReference type="InterPro" id="IPR001584">
    <property type="entry name" value="Integrase_cat-core"/>
</dbReference>
<comment type="caution">
    <text evidence="7">The sequence shown here is derived from an EMBL/GenBank/DDBJ whole genome shotgun (WGS) entry which is preliminary data.</text>
</comment>
<sequence length="760" mass="85646">MTGNLSLLRNIENIIPCTVGFADGGKTLSLSKGSLTISSKLTLHNVLYVKDLNCTLISVSKLLKQTGGVAMFTDTLCVLQDRFTRTLIGAGEERDGVYYFKDVMAARIHRADAAMDSALWHQRLGHPSFSVLSSLPLFSGSSRPACSERQFGKTFKMVRSDNGTEFMCLSSFFREKGIVHQTSCVATPQQNGRVERKHRHILNVARALLFQSNLPIKFWGEAILTASYLINRTPSAIHLGRSPYEILHGEKPSYDQLRVFGCECYTHRTTRDKDKFGQRSRRCVFLGYPVGKKAWKVYDIERDEFVVSRDVIFKETVFPYSSEIPFLSQSSRVTGVDDDGFVAPTNVVRGSVVPLMPERGSSAAAGTKHPQEPVSVPTTESEHPQEPGSVIAVDSSPNNVTTQNETEVIPIVSAPALGRGLRKKTESVKLTDYVTYNVVCSQDPHHAPPDTSFQSSSVQAITVGDEPKSFKDAVQIKFWNDAMGSEVDVLEFKKMWDIVDLPPGKEALSCLWVFKTKYNSDGTIERYKARLVVQCNNQIAGEDYDETFAPVVKMNIVRTVLRTVAANNWEVYQMDVHNAFLHGDLEEEVYIKLPPGFRHSHPGKVCRLRKSLYGLKQAPRCWFCWFKKLFDSLLRFGFVQSYDDYSLFSYLSKGIKLRVLVYVDDLIICGNHEYMIQKFKDYLSRCFSMKDLGRLKYFLSIEISRGPTGMFLSQRKYALDIIAELEISGLARLRLLSSKIINSPRLTVHFSMILRSTVVS</sequence>
<organism evidence="7 8">
    <name type="scientific">Microthlaspi erraticum</name>
    <dbReference type="NCBI Taxonomy" id="1685480"/>
    <lineage>
        <taxon>Eukaryota</taxon>
        <taxon>Viridiplantae</taxon>
        <taxon>Streptophyta</taxon>
        <taxon>Embryophyta</taxon>
        <taxon>Tracheophyta</taxon>
        <taxon>Spermatophyta</taxon>
        <taxon>Magnoliopsida</taxon>
        <taxon>eudicotyledons</taxon>
        <taxon>Gunneridae</taxon>
        <taxon>Pentapetalae</taxon>
        <taxon>rosids</taxon>
        <taxon>malvids</taxon>
        <taxon>Brassicales</taxon>
        <taxon>Brassicaceae</taxon>
        <taxon>Coluteocarpeae</taxon>
        <taxon>Microthlaspi</taxon>
    </lineage>
</organism>
<protein>
    <recommendedName>
        <fullName evidence="6">Integrase catalytic domain-containing protein</fullName>
    </recommendedName>
</protein>
<name>A0A6D2KWU8_9BRAS</name>
<dbReference type="InterPro" id="IPR013103">
    <property type="entry name" value="RVT_2"/>
</dbReference>
<dbReference type="InterPro" id="IPR036397">
    <property type="entry name" value="RNaseH_sf"/>
</dbReference>
<dbReference type="PANTHER" id="PTHR42648">
    <property type="entry name" value="TRANSPOSASE, PUTATIVE-RELATED"/>
    <property type="match status" value="1"/>
</dbReference>
<dbReference type="InterPro" id="IPR043502">
    <property type="entry name" value="DNA/RNA_pol_sf"/>
</dbReference>
<evidence type="ECO:0000256" key="5">
    <source>
        <dbReference type="SAM" id="MobiDB-lite"/>
    </source>
</evidence>
<dbReference type="GO" id="GO:0006508">
    <property type="term" value="P:proteolysis"/>
    <property type="evidence" value="ECO:0007669"/>
    <property type="project" value="UniProtKB-KW"/>
</dbReference>
<dbReference type="Pfam" id="PF13976">
    <property type="entry name" value="gag_pre-integrs"/>
    <property type="match status" value="1"/>
</dbReference>
<evidence type="ECO:0000259" key="6">
    <source>
        <dbReference type="PROSITE" id="PS50994"/>
    </source>
</evidence>
<dbReference type="Pfam" id="PF22936">
    <property type="entry name" value="Pol_BBD"/>
    <property type="match status" value="1"/>
</dbReference>
<evidence type="ECO:0000313" key="8">
    <source>
        <dbReference type="Proteomes" id="UP000467841"/>
    </source>
</evidence>
<keyword evidence="1" id="KW-0645">Protease</keyword>
<gene>
    <name evidence="7" type="ORF">MERR_LOCUS45008</name>
</gene>
<dbReference type="Proteomes" id="UP000467841">
    <property type="component" value="Unassembled WGS sequence"/>
</dbReference>
<dbReference type="OrthoDB" id="1750639at2759"/>
<reference evidence="7" key="1">
    <citation type="submission" date="2020-01" db="EMBL/GenBank/DDBJ databases">
        <authorList>
            <person name="Mishra B."/>
        </authorList>
    </citation>
    <scope>NUCLEOTIDE SEQUENCE [LARGE SCALE GENOMIC DNA]</scope>
</reference>
<dbReference type="GO" id="GO:0003676">
    <property type="term" value="F:nucleic acid binding"/>
    <property type="evidence" value="ECO:0007669"/>
    <property type="project" value="InterPro"/>
</dbReference>
<dbReference type="GO" id="GO:0004190">
    <property type="term" value="F:aspartic-type endopeptidase activity"/>
    <property type="evidence" value="ECO:0007669"/>
    <property type="project" value="UniProtKB-KW"/>
</dbReference>
<dbReference type="GO" id="GO:0015074">
    <property type="term" value="P:DNA integration"/>
    <property type="evidence" value="ECO:0007669"/>
    <property type="project" value="InterPro"/>
</dbReference>
<keyword evidence="2" id="KW-0479">Metal-binding</keyword>
<dbReference type="Gene3D" id="3.30.420.10">
    <property type="entry name" value="Ribonuclease H-like superfamily/Ribonuclease H"/>
    <property type="match status" value="1"/>
</dbReference>
<dbReference type="InterPro" id="IPR025724">
    <property type="entry name" value="GAG-pre-integrase_dom"/>
</dbReference>
<evidence type="ECO:0000256" key="1">
    <source>
        <dbReference type="ARBA" id="ARBA00022670"/>
    </source>
</evidence>
<dbReference type="InterPro" id="IPR054722">
    <property type="entry name" value="PolX-like_BBD"/>
</dbReference>
<dbReference type="InterPro" id="IPR057670">
    <property type="entry name" value="SH3_retrovirus"/>
</dbReference>
<feature type="domain" description="Integrase catalytic" evidence="6">
    <location>
        <begin position="156"/>
        <end position="251"/>
    </location>
</feature>
<dbReference type="PROSITE" id="PS50994">
    <property type="entry name" value="INTEGRASE"/>
    <property type="match status" value="1"/>
</dbReference>
<dbReference type="Pfam" id="PF07727">
    <property type="entry name" value="RVT_2"/>
    <property type="match status" value="1"/>
</dbReference>
<keyword evidence="4" id="KW-0378">Hydrolase</keyword>
<feature type="region of interest" description="Disordered" evidence="5">
    <location>
        <begin position="357"/>
        <end position="402"/>
    </location>
</feature>
<keyword evidence="8" id="KW-1185">Reference proteome</keyword>
<dbReference type="InterPro" id="IPR039537">
    <property type="entry name" value="Retrotran_Ty1/copia-like"/>
</dbReference>
<dbReference type="SUPFAM" id="SSF53098">
    <property type="entry name" value="Ribonuclease H-like"/>
    <property type="match status" value="1"/>
</dbReference>
<evidence type="ECO:0000256" key="2">
    <source>
        <dbReference type="ARBA" id="ARBA00022723"/>
    </source>
</evidence>